<evidence type="ECO:0000256" key="7">
    <source>
        <dbReference type="ARBA" id="ARBA00048807"/>
    </source>
</evidence>
<dbReference type="PANTHER" id="PTHR12589">
    <property type="entry name" value="PYRUVOYL TETRAHYDROBIOPTERIN SYNTHASE"/>
    <property type="match status" value="1"/>
</dbReference>
<feature type="binding site" evidence="10">
    <location>
        <position position="31"/>
    </location>
    <ligand>
        <name>Zn(2+)</name>
        <dbReference type="ChEBI" id="CHEBI:29105"/>
    </ligand>
</feature>
<dbReference type="KEGG" id="pmuc:ING2E5A_0196"/>
<dbReference type="InterPro" id="IPR038418">
    <property type="entry name" value="6-PTP_synth/QueD_sf"/>
</dbReference>
<feature type="binding site" evidence="10">
    <location>
        <position position="14"/>
    </location>
    <ligand>
        <name>Zn(2+)</name>
        <dbReference type="ChEBI" id="CHEBI:29105"/>
    </ligand>
</feature>
<evidence type="ECO:0000313" key="12">
    <source>
        <dbReference type="Proteomes" id="UP000178485"/>
    </source>
</evidence>
<gene>
    <name evidence="11" type="primary">queD</name>
    <name evidence="11" type="ORF">ING2E5A_0196</name>
</gene>
<dbReference type="InterPro" id="IPR007115">
    <property type="entry name" value="6-PTP_synth/QueD"/>
</dbReference>
<sequence length="121" mass="13849">MYKISKQFAFSAAHSLSGLPEDHPCTRLHGHNYVVTVHLRANELNSTGFVKDYNELRVVKQYIDEHLDHRNLNDIMHPLNSSAENLARLLYDIFKPILPELYAVEVSETPKTSAIYEPDGQ</sequence>
<evidence type="ECO:0000256" key="2">
    <source>
        <dbReference type="ARBA" id="ARBA00008900"/>
    </source>
</evidence>
<keyword evidence="5 8" id="KW-0862">Zinc</keyword>
<name>A0A1G4G3F9_9BACT</name>
<keyword evidence="6 8" id="KW-0456">Lyase</keyword>
<dbReference type="EC" id="4.-.-.-" evidence="8"/>
<evidence type="ECO:0000256" key="10">
    <source>
        <dbReference type="PIRSR" id="PIRSR006113-2"/>
    </source>
</evidence>
<dbReference type="GO" id="GO:0046872">
    <property type="term" value="F:metal ion binding"/>
    <property type="evidence" value="ECO:0007669"/>
    <property type="project" value="UniProtKB-KW"/>
</dbReference>
<evidence type="ECO:0000256" key="4">
    <source>
        <dbReference type="ARBA" id="ARBA00022723"/>
    </source>
</evidence>
<evidence type="ECO:0000256" key="3">
    <source>
        <dbReference type="ARBA" id="ARBA00018141"/>
    </source>
</evidence>
<evidence type="ECO:0000256" key="9">
    <source>
        <dbReference type="PIRSR" id="PIRSR006113-1"/>
    </source>
</evidence>
<comment type="cofactor">
    <cofactor evidence="8 10">
        <name>Zn(2+)</name>
        <dbReference type="ChEBI" id="CHEBI:29105"/>
    </cofactor>
    <text evidence="8 10">Binds 1 zinc ion per subunit.</text>
</comment>
<keyword evidence="8" id="KW-0671">Queuosine biosynthesis</keyword>
<dbReference type="GO" id="GO:0070497">
    <property type="term" value="F:6-carboxytetrahydropterin synthase activity"/>
    <property type="evidence" value="ECO:0007669"/>
    <property type="project" value="UniProtKB-EC"/>
</dbReference>
<comment type="pathway">
    <text evidence="1 8">Purine metabolism; 7-cyano-7-deazaguanine biosynthesis.</text>
</comment>
<dbReference type="AlphaFoldDB" id="A0A1G4G3F9"/>
<evidence type="ECO:0000313" key="11">
    <source>
        <dbReference type="EMBL" id="SCM55276.1"/>
    </source>
</evidence>
<dbReference type="PANTHER" id="PTHR12589:SF7">
    <property type="entry name" value="6-PYRUVOYL TETRAHYDROBIOPTERIN SYNTHASE"/>
    <property type="match status" value="1"/>
</dbReference>
<reference evidence="11 12" key="1">
    <citation type="submission" date="2016-08" db="EMBL/GenBank/DDBJ databases">
        <authorList>
            <person name="Seilhamer J.J."/>
        </authorList>
    </citation>
    <scope>NUCLEOTIDE SEQUENCE [LARGE SCALE GENOMIC DNA]</scope>
    <source>
        <strain evidence="11">ING2-E5A</strain>
    </source>
</reference>
<dbReference type="Proteomes" id="UP000178485">
    <property type="component" value="Chromosome i"/>
</dbReference>
<feature type="active site" description="Charge relay system" evidence="9">
    <location>
        <position position="69"/>
    </location>
</feature>
<accession>A0A1G4G3F9</accession>
<evidence type="ECO:0000256" key="5">
    <source>
        <dbReference type="ARBA" id="ARBA00022833"/>
    </source>
</evidence>
<dbReference type="PIRSF" id="PIRSF006113">
    <property type="entry name" value="PTP_synth"/>
    <property type="match status" value="1"/>
</dbReference>
<feature type="binding site" evidence="10">
    <location>
        <position position="29"/>
    </location>
    <ligand>
        <name>Zn(2+)</name>
        <dbReference type="ChEBI" id="CHEBI:29105"/>
    </ligand>
</feature>
<organism evidence="11 12">
    <name type="scientific">Petrimonas mucosa</name>
    <dbReference type="NCBI Taxonomy" id="1642646"/>
    <lineage>
        <taxon>Bacteria</taxon>
        <taxon>Pseudomonadati</taxon>
        <taxon>Bacteroidota</taxon>
        <taxon>Bacteroidia</taxon>
        <taxon>Bacteroidales</taxon>
        <taxon>Dysgonomonadaceae</taxon>
        <taxon>Petrimonas</taxon>
    </lineage>
</organism>
<dbReference type="SUPFAM" id="SSF55620">
    <property type="entry name" value="Tetrahydrobiopterin biosynthesis enzymes-like"/>
    <property type="match status" value="1"/>
</dbReference>
<proteinExistence type="inferred from homology"/>
<dbReference type="Gene3D" id="3.30.479.10">
    <property type="entry name" value="6-pyruvoyl tetrahydropterin synthase/QueD"/>
    <property type="match status" value="1"/>
</dbReference>
<dbReference type="GO" id="GO:0008616">
    <property type="term" value="P:tRNA queuosine(34) biosynthetic process"/>
    <property type="evidence" value="ECO:0007669"/>
    <property type="project" value="UniProtKB-KW"/>
</dbReference>
<comment type="similarity">
    <text evidence="2 8">Belongs to the PTPS family. QueD subfamily.</text>
</comment>
<dbReference type="Pfam" id="PF01242">
    <property type="entry name" value="PTPS"/>
    <property type="match status" value="1"/>
</dbReference>
<evidence type="ECO:0000256" key="1">
    <source>
        <dbReference type="ARBA" id="ARBA00005061"/>
    </source>
</evidence>
<evidence type="ECO:0000256" key="8">
    <source>
        <dbReference type="PIRNR" id="PIRNR006113"/>
    </source>
</evidence>
<keyword evidence="4 8" id="KW-0479">Metal-binding</keyword>
<keyword evidence="12" id="KW-1185">Reference proteome</keyword>
<protein>
    <recommendedName>
        <fullName evidence="3 8">6-carboxy-5,6,7,8-tetrahydropterin synthase</fullName>
        <ecNumber evidence="8">4.-.-.-</ecNumber>
    </recommendedName>
</protein>
<comment type="catalytic activity">
    <reaction evidence="7 8">
        <text>7,8-dihydroneopterin 3'-triphosphate + H2O = 6-carboxy-5,6,7,8-tetrahydropterin + triphosphate + acetaldehyde + 2 H(+)</text>
        <dbReference type="Rhea" id="RHEA:27966"/>
        <dbReference type="ChEBI" id="CHEBI:15343"/>
        <dbReference type="ChEBI" id="CHEBI:15377"/>
        <dbReference type="ChEBI" id="CHEBI:15378"/>
        <dbReference type="ChEBI" id="CHEBI:18036"/>
        <dbReference type="ChEBI" id="CHEBI:58462"/>
        <dbReference type="ChEBI" id="CHEBI:61032"/>
        <dbReference type="EC" id="4.1.2.50"/>
    </reaction>
</comment>
<dbReference type="RefSeq" id="WP_071135793.1">
    <property type="nucleotide sequence ID" value="NZ_DUQN01000062.1"/>
</dbReference>
<dbReference type="STRING" id="1642646.ING2E5A_0196"/>
<dbReference type="EMBL" id="LT608328">
    <property type="protein sequence ID" value="SCM55276.1"/>
    <property type="molecule type" value="Genomic_DNA"/>
</dbReference>
<dbReference type="UniPathway" id="UPA00391"/>
<feature type="active site" description="Charge relay system" evidence="9">
    <location>
        <position position="108"/>
    </location>
</feature>
<evidence type="ECO:0000256" key="6">
    <source>
        <dbReference type="ARBA" id="ARBA00023239"/>
    </source>
</evidence>
<feature type="active site" description="Proton acceptor" evidence="9">
    <location>
        <position position="25"/>
    </location>
</feature>